<name>A0A1I5URI0_HYMAR</name>
<dbReference type="OrthoDB" id="980982at2"/>
<keyword evidence="2" id="KW-1185">Reference proteome</keyword>
<evidence type="ECO:0000313" key="1">
    <source>
        <dbReference type="EMBL" id="SFP97881.1"/>
    </source>
</evidence>
<organism evidence="1 2">
    <name type="scientific">Hymenobacter arizonensis</name>
    <name type="common">Siccationidurans arizonensis</name>
    <dbReference type="NCBI Taxonomy" id="1227077"/>
    <lineage>
        <taxon>Bacteria</taxon>
        <taxon>Pseudomonadati</taxon>
        <taxon>Bacteroidota</taxon>
        <taxon>Cytophagia</taxon>
        <taxon>Cytophagales</taxon>
        <taxon>Hymenobacteraceae</taxon>
        <taxon>Hymenobacter</taxon>
    </lineage>
</organism>
<sequence length="192" mass="20800">MNLFRPLSATALVCLTAAGLNGCISAPDYDIVPEIEFNELTVGRNRPGGGNLATDTLKFAVNYKDGDGDLGLSSNDIRNAPYNSRTGGPSGRGFSYNYFIQLYLQESNGRFVAYNPGGVPGEYDGTYPRLEKNLNPDAKPGPIRGTLRYKLPISLDGVIFKSGQVFRAEISIMDRALHQSNKVTTSEVTLGQ</sequence>
<accession>A0A1I5URI0</accession>
<proteinExistence type="predicted"/>
<evidence type="ECO:0000313" key="2">
    <source>
        <dbReference type="Proteomes" id="UP000199029"/>
    </source>
</evidence>
<dbReference type="STRING" id="1227077.SAMN04515668_1044"/>
<reference evidence="2" key="1">
    <citation type="submission" date="2016-10" db="EMBL/GenBank/DDBJ databases">
        <authorList>
            <person name="Varghese N."/>
            <person name="Submissions S."/>
        </authorList>
    </citation>
    <scope>NUCLEOTIDE SEQUENCE [LARGE SCALE GENOMIC DNA]</scope>
    <source>
        <strain evidence="2">OR362-8,ATCC BAA-1266,JCM 13504</strain>
    </source>
</reference>
<dbReference type="AlphaFoldDB" id="A0A1I5URI0"/>
<dbReference type="EMBL" id="FOXS01000001">
    <property type="protein sequence ID" value="SFP97881.1"/>
    <property type="molecule type" value="Genomic_DNA"/>
</dbReference>
<gene>
    <name evidence="1" type="ORF">SAMN04515668_1044</name>
</gene>
<dbReference type="Proteomes" id="UP000199029">
    <property type="component" value="Unassembled WGS sequence"/>
</dbReference>
<protein>
    <submittedName>
        <fullName evidence="1">Uncharacterized protein</fullName>
    </submittedName>
</protein>
<dbReference type="RefSeq" id="WP_092669653.1">
    <property type="nucleotide sequence ID" value="NZ_FOXS01000001.1"/>
</dbReference>